<evidence type="ECO:0000259" key="1">
    <source>
        <dbReference type="Pfam" id="PF14090"/>
    </source>
</evidence>
<feature type="domain" description="Winged helix-turn-helix" evidence="1">
    <location>
        <begin position="3"/>
        <end position="61"/>
    </location>
</feature>
<dbReference type="EMBL" id="UINC01112091">
    <property type="protein sequence ID" value="SVC80774.1"/>
    <property type="molecule type" value="Genomic_DNA"/>
</dbReference>
<proteinExistence type="predicted"/>
<accession>A0A382Q5A4</accession>
<dbReference type="Pfam" id="PF14090">
    <property type="entry name" value="HTH_39"/>
    <property type="match status" value="1"/>
</dbReference>
<sequence>MSQLEMLTHHFATTNSISGIEAAAIYKIRALPRRISDLEERGWVFNRVWKKDPSGQRYKRYTVITTP</sequence>
<dbReference type="InterPro" id="IPR055245">
    <property type="entry name" value="HTH_proteobacteria"/>
</dbReference>
<name>A0A382Q5A4_9ZZZZ</name>
<dbReference type="AlphaFoldDB" id="A0A382Q5A4"/>
<gene>
    <name evidence="2" type="ORF">METZ01_LOCUS333628</name>
</gene>
<organism evidence="2">
    <name type="scientific">marine metagenome</name>
    <dbReference type="NCBI Taxonomy" id="408172"/>
    <lineage>
        <taxon>unclassified sequences</taxon>
        <taxon>metagenomes</taxon>
        <taxon>ecological metagenomes</taxon>
    </lineage>
</organism>
<reference evidence="2" key="1">
    <citation type="submission" date="2018-05" db="EMBL/GenBank/DDBJ databases">
        <authorList>
            <person name="Lanie J.A."/>
            <person name="Ng W.-L."/>
            <person name="Kazmierczak K.M."/>
            <person name="Andrzejewski T.M."/>
            <person name="Davidsen T.M."/>
            <person name="Wayne K.J."/>
            <person name="Tettelin H."/>
            <person name="Glass J.I."/>
            <person name="Rusch D."/>
            <person name="Podicherti R."/>
            <person name="Tsui H.-C.T."/>
            <person name="Winkler M.E."/>
        </authorList>
    </citation>
    <scope>NUCLEOTIDE SEQUENCE</scope>
</reference>
<protein>
    <recommendedName>
        <fullName evidence="1">Winged helix-turn-helix domain-containing protein</fullName>
    </recommendedName>
</protein>
<evidence type="ECO:0000313" key="2">
    <source>
        <dbReference type="EMBL" id="SVC80774.1"/>
    </source>
</evidence>